<dbReference type="InterPro" id="IPR005119">
    <property type="entry name" value="LysR_subst-bd"/>
</dbReference>
<accession>A0A859FAS4</accession>
<evidence type="ECO:0000256" key="1">
    <source>
        <dbReference type="ARBA" id="ARBA00009437"/>
    </source>
</evidence>
<evidence type="ECO:0000256" key="4">
    <source>
        <dbReference type="ARBA" id="ARBA00023163"/>
    </source>
</evidence>
<evidence type="ECO:0000259" key="5">
    <source>
        <dbReference type="PROSITE" id="PS50931"/>
    </source>
</evidence>
<keyword evidence="4" id="KW-0804">Transcription</keyword>
<dbReference type="InterPro" id="IPR036388">
    <property type="entry name" value="WH-like_DNA-bd_sf"/>
</dbReference>
<dbReference type="Gene3D" id="1.10.10.10">
    <property type="entry name" value="Winged helix-like DNA-binding domain superfamily/Winged helix DNA-binding domain"/>
    <property type="match status" value="1"/>
</dbReference>
<proteinExistence type="inferred from homology"/>
<dbReference type="InterPro" id="IPR000847">
    <property type="entry name" value="LysR_HTH_N"/>
</dbReference>
<dbReference type="PANTHER" id="PTHR30126">
    <property type="entry name" value="HTH-TYPE TRANSCRIPTIONAL REGULATOR"/>
    <property type="match status" value="1"/>
</dbReference>
<dbReference type="SUPFAM" id="SSF53850">
    <property type="entry name" value="Periplasmic binding protein-like II"/>
    <property type="match status" value="1"/>
</dbReference>
<dbReference type="Gene3D" id="3.40.190.290">
    <property type="match status" value="1"/>
</dbReference>
<reference evidence="7" key="1">
    <citation type="submission" date="2019-07" db="EMBL/GenBank/DDBJ databases">
        <title>Bacillus alkalisoli sp. nov. isolated from saline soil.</title>
        <authorList>
            <person name="Sun J.-Q."/>
            <person name="Xu L."/>
        </authorList>
    </citation>
    <scope>NUCLEOTIDE SEQUENCE [LARGE SCALE GENOMIC DNA]</scope>
    <source>
        <strain evidence="7">M4U3P1</strain>
    </source>
</reference>
<comment type="similarity">
    <text evidence="1">Belongs to the LysR transcriptional regulatory family.</text>
</comment>
<evidence type="ECO:0000256" key="2">
    <source>
        <dbReference type="ARBA" id="ARBA00023015"/>
    </source>
</evidence>
<keyword evidence="2" id="KW-0805">Transcription regulation</keyword>
<evidence type="ECO:0000313" key="7">
    <source>
        <dbReference type="Proteomes" id="UP000318138"/>
    </source>
</evidence>
<dbReference type="CDD" id="cd05466">
    <property type="entry name" value="PBP2_LTTR_substrate"/>
    <property type="match status" value="1"/>
</dbReference>
<dbReference type="Proteomes" id="UP000318138">
    <property type="component" value="Chromosome"/>
</dbReference>
<evidence type="ECO:0000256" key="3">
    <source>
        <dbReference type="ARBA" id="ARBA00023125"/>
    </source>
</evidence>
<dbReference type="KEGG" id="psua:FLK61_25170"/>
<dbReference type="Pfam" id="PF03466">
    <property type="entry name" value="LysR_substrate"/>
    <property type="match status" value="1"/>
</dbReference>
<gene>
    <name evidence="6" type="ORF">FLK61_25170</name>
</gene>
<dbReference type="SUPFAM" id="SSF46785">
    <property type="entry name" value="Winged helix' DNA-binding domain"/>
    <property type="match status" value="1"/>
</dbReference>
<sequence length="285" mass="32210">MKVNDYELIRALADYRSMRIAATKLYLSQPAISQRLKHIEALWDTTLFIRSAKELTLTPEGEKVVAYAREHLEREENLRQSLKSTGVSGTLSLAVSTVVSQYTLPSLLQAYLREYPDVKIELTTGLSQDIRSAKNVHIKLLRGEKPAEQFVQALEPDPLYLMEQRHTSSRANSQVLIQFKSDASYQAAIDEWLMANERFPEQTIVVDQIETSKQLVLHGIGMAVLPESSLKGFHESEYSRTPLLLDNKPLTRPTWVSCTKGAEHLPQVVAFLELLDVSFPLSQNS</sequence>
<dbReference type="RefSeq" id="WP_176008111.1">
    <property type="nucleotide sequence ID" value="NZ_CP041372.2"/>
</dbReference>
<dbReference type="EMBL" id="CP041372">
    <property type="protein sequence ID" value="QKS70067.1"/>
    <property type="molecule type" value="Genomic_DNA"/>
</dbReference>
<evidence type="ECO:0000313" key="6">
    <source>
        <dbReference type="EMBL" id="QKS70067.1"/>
    </source>
</evidence>
<keyword evidence="7" id="KW-1185">Reference proteome</keyword>
<feature type="domain" description="HTH lysR-type" evidence="5">
    <location>
        <begin position="1"/>
        <end position="58"/>
    </location>
</feature>
<dbReference type="PANTHER" id="PTHR30126:SF78">
    <property type="entry name" value="HTH LYSR-TYPE DOMAIN-CONTAINING PROTEIN"/>
    <property type="match status" value="1"/>
</dbReference>
<keyword evidence="3" id="KW-0238">DNA-binding</keyword>
<dbReference type="InterPro" id="IPR036390">
    <property type="entry name" value="WH_DNA-bd_sf"/>
</dbReference>
<dbReference type="PROSITE" id="PS50931">
    <property type="entry name" value="HTH_LYSR"/>
    <property type="match status" value="1"/>
</dbReference>
<protein>
    <submittedName>
        <fullName evidence="6">LysR family transcriptional regulator</fullName>
    </submittedName>
</protein>
<dbReference type="Pfam" id="PF00126">
    <property type="entry name" value="HTH_1"/>
    <property type="match status" value="1"/>
</dbReference>
<dbReference type="AlphaFoldDB" id="A0A859FAS4"/>
<dbReference type="GO" id="GO:0003700">
    <property type="term" value="F:DNA-binding transcription factor activity"/>
    <property type="evidence" value="ECO:0007669"/>
    <property type="project" value="InterPro"/>
</dbReference>
<name>A0A859FAS4_9BACI</name>
<dbReference type="GO" id="GO:0000976">
    <property type="term" value="F:transcription cis-regulatory region binding"/>
    <property type="evidence" value="ECO:0007669"/>
    <property type="project" value="TreeGrafter"/>
</dbReference>
<organism evidence="6 7">
    <name type="scientific">Paenalkalicoccus suaedae</name>
    <dbReference type="NCBI Taxonomy" id="2592382"/>
    <lineage>
        <taxon>Bacteria</taxon>
        <taxon>Bacillati</taxon>
        <taxon>Bacillota</taxon>
        <taxon>Bacilli</taxon>
        <taxon>Bacillales</taxon>
        <taxon>Bacillaceae</taxon>
        <taxon>Paenalkalicoccus</taxon>
    </lineage>
</organism>